<sequence length="366" mass="41743">MTYSASFPPSLDKLIHSPEYFLTNILADSRQLEFVKTEKALISEAAFIDGRTRLSVDGDRYLIDWDHLKEFQAAGQLVCDPARFIFHVSFCGSTLLARACTIPGRALCYKEPQALIALSTLRLENHPLYESGADWSLLKNVVLQKFNTPWQAGETTLLKPSNWVNCFLPELMECHPSSRAVLLIIEPEDFLIAVLRGGRERITYICNLLRQLQRAFPHYSGLIEQAAPLAADPWKSTARLILLVYEIQMAAFRKLMTQLPSGHCRVMSYNSLISRPEESLALASETLALGFDDAEVMRSVELNFARHSKNREENYDRKQARIIDQRISREYRDIIGEALDWHHSKCPEYQEPGQLADVEAVPWRAM</sequence>
<name>A0A501PIE7_9PROT</name>
<protein>
    <submittedName>
        <fullName evidence="1">Uncharacterized protein</fullName>
    </submittedName>
</protein>
<comment type="caution">
    <text evidence="1">The sequence shown here is derived from an EMBL/GenBank/DDBJ whole genome shotgun (WGS) entry which is preliminary data.</text>
</comment>
<organism evidence="1 2">
    <name type="scientific">Emcibacter nanhaiensis</name>
    <dbReference type="NCBI Taxonomy" id="1505037"/>
    <lineage>
        <taxon>Bacteria</taxon>
        <taxon>Pseudomonadati</taxon>
        <taxon>Pseudomonadota</taxon>
        <taxon>Alphaproteobacteria</taxon>
        <taxon>Emcibacterales</taxon>
        <taxon>Emcibacteraceae</taxon>
        <taxon>Emcibacter</taxon>
    </lineage>
</organism>
<proteinExistence type="predicted"/>
<evidence type="ECO:0000313" key="1">
    <source>
        <dbReference type="EMBL" id="TPD59828.1"/>
    </source>
</evidence>
<dbReference type="EMBL" id="VFIY01000010">
    <property type="protein sequence ID" value="TPD59828.1"/>
    <property type="molecule type" value="Genomic_DNA"/>
</dbReference>
<dbReference type="AlphaFoldDB" id="A0A501PIE7"/>
<gene>
    <name evidence="1" type="ORF">FIV46_10090</name>
</gene>
<dbReference type="RefSeq" id="WP_139940799.1">
    <property type="nucleotide sequence ID" value="NZ_JBHSYP010000006.1"/>
</dbReference>
<evidence type="ECO:0000313" key="2">
    <source>
        <dbReference type="Proteomes" id="UP000319148"/>
    </source>
</evidence>
<keyword evidence="2" id="KW-1185">Reference proteome</keyword>
<reference evidence="2" key="1">
    <citation type="submission" date="2019-06" db="EMBL/GenBank/DDBJ databases">
        <title>The complete genome of Emcibacter congregatus ZYLT.</title>
        <authorList>
            <person name="Zhao Z."/>
        </authorList>
    </citation>
    <scope>NUCLEOTIDE SEQUENCE [LARGE SCALE GENOMIC DNA]</scope>
    <source>
        <strain evidence="2">MCCC 1A06723</strain>
    </source>
</reference>
<dbReference type="OrthoDB" id="3397773at2"/>
<accession>A0A501PIE7</accession>
<dbReference type="InterPro" id="IPR027417">
    <property type="entry name" value="P-loop_NTPase"/>
</dbReference>
<dbReference type="SUPFAM" id="SSF52540">
    <property type="entry name" value="P-loop containing nucleoside triphosphate hydrolases"/>
    <property type="match status" value="1"/>
</dbReference>
<dbReference type="Proteomes" id="UP000319148">
    <property type="component" value="Unassembled WGS sequence"/>
</dbReference>
<dbReference type="Gene3D" id="3.40.50.300">
    <property type="entry name" value="P-loop containing nucleotide triphosphate hydrolases"/>
    <property type="match status" value="1"/>
</dbReference>